<accession>A0AAU7UAC0</accession>
<feature type="chain" id="PRO_5043885231" evidence="1">
    <location>
        <begin position="24"/>
        <end position="326"/>
    </location>
</feature>
<dbReference type="RefSeq" id="WP_350243192.1">
    <property type="nucleotide sequence ID" value="NZ_CP158299.1"/>
</dbReference>
<dbReference type="Pfam" id="PF12697">
    <property type="entry name" value="Abhydrolase_6"/>
    <property type="match status" value="1"/>
</dbReference>
<keyword evidence="3" id="KW-0378">Hydrolase</keyword>
<dbReference type="GO" id="GO:0016787">
    <property type="term" value="F:hydrolase activity"/>
    <property type="evidence" value="ECO:0007669"/>
    <property type="project" value="UniProtKB-KW"/>
</dbReference>
<dbReference type="InterPro" id="IPR000073">
    <property type="entry name" value="AB_hydrolase_1"/>
</dbReference>
<evidence type="ECO:0000256" key="1">
    <source>
        <dbReference type="SAM" id="SignalP"/>
    </source>
</evidence>
<evidence type="ECO:0000259" key="2">
    <source>
        <dbReference type="Pfam" id="PF12697"/>
    </source>
</evidence>
<gene>
    <name evidence="3" type="ORF">ABOD76_17185</name>
</gene>
<dbReference type="KEGG" id="dsc:ABOD76_17185"/>
<organism evidence="3">
    <name type="scientific">Deinococcus sonorensis KR-87</name>
    <dbReference type="NCBI Taxonomy" id="694439"/>
    <lineage>
        <taxon>Bacteria</taxon>
        <taxon>Thermotogati</taxon>
        <taxon>Deinococcota</taxon>
        <taxon>Deinococci</taxon>
        <taxon>Deinococcales</taxon>
        <taxon>Deinococcaceae</taxon>
        <taxon>Deinococcus</taxon>
    </lineage>
</organism>
<keyword evidence="1" id="KW-0732">Signal</keyword>
<dbReference type="InterPro" id="IPR029058">
    <property type="entry name" value="AB_hydrolase_fold"/>
</dbReference>
<sequence>MKPRHVLLLGLGLAVLGLGLAGAQTNAAAAPSASRASAQTSAFSADRLSFELPGFGGVGYYQDTRASGRPLLLLHSVNAAASAYEMRPIFLAYRGSRPVYALEWPGFGSSARPDVRYTPELMTRALQQMLDVIGQDVDVVALSLGSEFAARAALADPRIHTLALISPTGMGRAEGGSQQAAGSAQPDRLYRNLSNPLWAGALYSLIASGPSIRYFLSGSFEGQPDQGLVDYSYVSAHQPGARYAPLYFIGGLLFTPNAYDQLYAPLKQPVLVLYDRDRFVNFDRLQEYAQHPNVSAVRIAPTKGLPQFEQPEQVRAALDAFWSAHP</sequence>
<dbReference type="PANTHER" id="PTHR46438:SF2">
    <property type="entry name" value="ALPHA_BETA-HYDROLASES SUPERFAMILY PROTEIN"/>
    <property type="match status" value="1"/>
</dbReference>
<feature type="signal peptide" evidence="1">
    <location>
        <begin position="1"/>
        <end position="23"/>
    </location>
</feature>
<protein>
    <submittedName>
        <fullName evidence="3">Alpha/beta hydrolase</fullName>
    </submittedName>
</protein>
<proteinExistence type="predicted"/>
<dbReference type="AlphaFoldDB" id="A0AAU7UAC0"/>
<dbReference type="SUPFAM" id="SSF53474">
    <property type="entry name" value="alpha/beta-Hydrolases"/>
    <property type="match status" value="1"/>
</dbReference>
<reference evidence="3" key="1">
    <citation type="submission" date="2024-06" db="EMBL/GenBank/DDBJ databases">
        <title>Draft Genome Sequence of Deinococcus sonorensis Type Strain KR-87, a Biofilm Producing Representative of the Genus Deinococcus.</title>
        <authorList>
            <person name="Boren L.S."/>
            <person name="Grosso R.A."/>
            <person name="Hugenberg-Cox A.N."/>
            <person name="Hill J.T.E."/>
            <person name="Albert C.M."/>
            <person name="Tuohy J.M."/>
        </authorList>
    </citation>
    <scope>NUCLEOTIDE SEQUENCE</scope>
    <source>
        <strain evidence="3">KR-87</strain>
    </source>
</reference>
<dbReference type="EMBL" id="CP158299">
    <property type="protein sequence ID" value="XBV85155.1"/>
    <property type="molecule type" value="Genomic_DNA"/>
</dbReference>
<dbReference type="Gene3D" id="3.40.50.1820">
    <property type="entry name" value="alpha/beta hydrolase"/>
    <property type="match status" value="1"/>
</dbReference>
<dbReference type="PANTHER" id="PTHR46438">
    <property type="entry name" value="ALPHA/BETA-HYDROLASES SUPERFAMILY PROTEIN"/>
    <property type="match status" value="1"/>
</dbReference>
<feature type="domain" description="AB hydrolase-1" evidence="2">
    <location>
        <begin position="71"/>
        <end position="317"/>
    </location>
</feature>
<evidence type="ECO:0000313" key="3">
    <source>
        <dbReference type="EMBL" id="XBV85155.1"/>
    </source>
</evidence>
<name>A0AAU7UAC0_9DEIO</name>